<dbReference type="InterPro" id="IPR039960">
    <property type="entry name" value="MCP1"/>
</dbReference>
<feature type="transmembrane region" description="Helical" evidence="2">
    <location>
        <begin position="259"/>
        <end position="281"/>
    </location>
</feature>
<dbReference type="PANTHER" id="PTHR38409">
    <property type="entry name" value="MDM10-COMPLEMENTING PROTEIN 1"/>
    <property type="match status" value="1"/>
</dbReference>
<sequence>MAEREDSMASLQELEPSPVDETPSTYNEDNKGYFPDKSSGTSSPKSTNSLGLSQHSPAWYLTRIQRYSSYAFSAFAVAHIANTSLIPLATGSVQASEGSLLLTRPYYQSWPIAEPFLIILPLAAHISSGLALRLYRRNVNARRYGAETRSEKKQYRDKLWPAVSGISKLGFAAMPLLAGHVFVNRAVPLDFPGGSTNIGLSYVSHAFAKHPVVSFAGFAALISVTVFHTTWGWAKWLGFTPDQSTAVGYERQMAKKRRWYVINAVAAATTALWMAGGFGIVGRGGEAGGWVGRMYDEMYQSIPFVGKWM</sequence>
<dbReference type="Pfam" id="PF07950">
    <property type="entry name" value="MCP1_TM"/>
    <property type="match status" value="1"/>
</dbReference>
<dbReference type="EMBL" id="JAAQHG020000005">
    <property type="protein sequence ID" value="KAL1588968.1"/>
    <property type="molecule type" value="Genomic_DNA"/>
</dbReference>
<keyword evidence="5" id="KW-1185">Reference proteome</keyword>
<feature type="compositionally biased region" description="Low complexity" evidence="1">
    <location>
        <begin position="37"/>
        <end position="49"/>
    </location>
</feature>
<keyword evidence="2" id="KW-1133">Transmembrane helix</keyword>
<dbReference type="GO" id="GO:0055088">
    <property type="term" value="P:lipid homeostasis"/>
    <property type="evidence" value="ECO:0007669"/>
    <property type="project" value="InterPro"/>
</dbReference>
<protein>
    <recommendedName>
        <fullName evidence="3">Mitochondrial adapter protein MCP1 transmembrane domain-containing protein</fullName>
    </recommendedName>
</protein>
<proteinExistence type="predicted"/>
<dbReference type="InterPro" id="IPR012472">
    <property type="entry name" value="MCP1_TM"/>
</dbReference>
<dbReference type="GO" id="GO:0005741">
    <property type="term" value="C:mitochondrial outer membrane"/>
    <property type="evidence" value="ECO:0007669"/>
    <property type="project" value="TreeGrafter"/>
</dbReference>
<feature type="transmembrane region" description="Helical" evidence="2">
    <location>
        <begin position="212"/>
        <end position="234"/>
    </location>
</feature>
<name>A0AB34KV99_9PEZI</name>
<evidence type="ECO:0000313" key="4">
    <source>
        <dbReference type="EMBL" id="KAL1588968.1"/>
    </source>
</evidence>
<feature type="transmembrane region" description="Helical" evidence="2">
    <location>
        <begin position="115"/>
        <end position="135"/>
    </location>
</feature>
<feature type="region of interest" description="Disordered" evidence="1">
    <location>
        <begin position="1"/>
        <end position="51"/>
    </location>
</feature>
<dbReference type="GO" id="GO:0007005">
    <property type="term" value="P:mitochondrion organization"/>
    <property type="evidence" value="ECO:0007669"/>
    <property type="project" value="TreeGrafter"/>
</dbReference>
<comment type="caution">
    <text evidence="4">The sequence shown here is derived from an EMBL/GenBank/DDBJ whole genome shotgun (WGS) entry which is preliminary data.</text>
</comment>
<keyword evidence="2" id="KW-0472">Membrane</keyword>
<feature type="transmembrane region" description="Helical" evidence="2">
    <location>
        <begin position="159"/>
        <end position="183"/>
    </location>
</feature>
<organism evidence="4 5">
    <name type="scientific">Cladosporium halotolerans</name>
    <dbReference type="NCBI Taxonomy" id="1052096"/>
    <lineage>
        <taxon>Eukaryota</taxon>
        <taxon>Fungi</taxon>
        <taxon>Dikarya</taxon>
        <taxon>Ascomycota</taxon>
        <taxon>Pezizomycotina</taxon>
        <taxon>Dothideomycetes</taxon>
        <taxon>Dothideomycetidae</taxon>
        <taxon>Cladosporiales</taxon>
        <taxon>Cladosporiaceae</taxon>
        <taxon>Cladosporium</taxon>
    </lineage>
</organism>
<reference evidence="4 5" key="1">
    <citation type="journal article" date="2020" name="Microbiol. Resour. Announc.">
        <title>Draft Genome Sequence of a Cladosporium Species Isolated from the Mesophotic Ascidian Didemnum maculosum.</title>
        <authorList>
            <person name="Gioti A."/>
            <person name="Siaperas R."/>
            <person name="Nikolaivits E."/>
            <person name="Le Goff G."/>
            <person name="Ouazzani J."/>
            <person name="Kotoulas G."/>
            <person name="Topakas E."/>
        </authorList>
    </citation>
    <scope>NUCLEOTIDE SEQUENCE [LARGE SCALE GENOMIC DNA]</scope>
    <source>
        <strain evidence="4 5">TM138-S3</strain>
    </source>
</reference>
<feature type="transmembrane region" description="Helical" evidence="2">
    <location>
        <begin position="70"/>
        <end position="95"/>
    </location>
</feature>
<evidence type="ECO:0000256" key="1">
    <source>
        <dbReference type="SAM" id="MobiDB-lite"/>
    </source>
</evidence>
<gene>
    <name evidence="4" type="ORF">WHR41_02053</name>
</gene>
<keyword evidence="2" id="KW-0812">Transmembrane</keyword>
<evidence type="ECO:0000256" key="2">
    <source>
        <dbReference type="SAM" id="Phobius"/>
    </source>
</evidence>
<dbReference type="GeneID" id="96003497"/>
<dbReference type="RefSeq" id="XP_069232073.1">
    <property type="nucleotide sequence ID" value="XM_069370659.1"/>
</dbReference>
<dbReference type="Proteomes" id="UP000803884">
    <property type="component" value="Unassembled WGS sequence"/>
</dbReference>
<accession>A0AB34KV99</accession>
<dbReference type="PANTHER" id="PTHR38409:SF1">
    <property type="entry name" value="MITOCHONDRIAL ADAPTER PROTEIN MCP1"/>
    <property type="match status" value="1"/>
</dbReference>
<evidence type="ECO:0000259" key="3">
    <source>
        <dbReference type="Pfam" id="PF07950"/>
    </source>
</evidence>
<evidence type="ECO:0000313" key="5">
    <source>
        <dbReference type="Proteomes" id="UP000803884"/>
    </source>
</evidence>
<dbReference type="AlphaFoldDB" id="A0AB34KV99"/>
<feature type="domain" description="Mitochondrial adapter protein MCP1 transmembrane" evidence="3">
    <location>
        <begin position="175"/>
        <end position="286"/>
    </location>
</feature>